<dbReference type="InterPro" id="IPR016084">
    <property type="entry name" value="Haem_Oase-like_multi-hlx"/>
</dbReference>
<feature type="domain" description="Thiaminase-2/PQQC" evidence="1">
    <location>
        <begin position="32"/>
        <end position="227"/>
    </location>
</feature>
<evidence type="ECO:0000313" key="3">
    <source>
        <dbReference type="Proteomes" id="UP001139721"/>
    </source>
</evidence>
<reference evidence="2" key="1">
    <citation type="submission" date="2021-11" db="EMBL/GenBank/DDBJ databases">
        <title>Legionella maioricencis sp. nov., a new species isolated from hot water samples in Mallorca.</title>
        <authorList>
            <person name="Crespi S."/>
            <person name="Drasar V."/>
            <person name="Salva-Serra F."/>
            <person name="Jaen-Luchoro D."/>
            <person name="Pineiro-Iglesias B."/>
            <person name="Aliaga F."/>
            <person name="Fernandez-Juarez V."/>
            <person name="Coll G."/>
            <person name="Moore E.R.B."/>
            <person name="Bennasar-Figueras A."/>
        </authorList>
    </citation>
    <scope>NUCLEOTIDE SEQUENCE</scope>
    <source>
        <strain evidence="2">HCPI-6</strain>
    </source>
</reference>
<keyword evidence="3" id="KW-1185">Reference proteome</keyword>
<dbReference type="Pfam" id="PF03070">
    <property type="entry name" value="TENA_THI-4"/>
    <property type="match status" value="1"/>
</dbReference>
<sequence>MFFIKPSASFFKQKQNPPFWSDILYANRSNLKQIYKHPFNQQLFKGTLSPVIFGRYLRDDYYYLHEFSSVLQTLSQKSIKLHPDLASHLDYLGKDIISNELSMQQQYQEHLKNITAIIPGYTISSYTAYLSKTALHSELPVALSAVLPCFWIYYQLGMKLKNAALLNKNCYESWIEAYSSPEFIAATQHLATTVTSIAEQSTPEIQIKMKAAFRIAVQFELDFFDEVCVQENNIKLIA</sequence>
<gene>
    <name evidence="2" type="ORF">LOX96_06370</name>
</gene>
<accession>A0A9X2CZE0</accession>
<dbReference type="RefSeq" id="WP_250421624.1">
    <property type="nucleotide sequence ID" value="NZ_JAJKBJ010000005.1"/>
</dbReference>
<dbReference type="GO" id="GO:0005829">
    <property type="term" value="C:cytosol"/>
    <property type="evidence" value="ECO:0007669"/>
    <property type="project" value="TreeGrafter"/>
</dbReference>
<protein>
    <submittedName>
        <fullName evidence="2">TenA family protein</fullName>
    </submittedName>
</protein>
<dbReference type="Proteomes" id="UP001139721">
    <property type="component" value="Unassembled WGS sequence"/>
</dbReference>
<dbReference type="InterPro" id="IPR004305">
    <property type="entry name" value="Thiaminase-2/PQQC"/>
</dbReference>
<dbReference type="PANTHER" id="PTHR43198">
    <property type="entry name" value="BIFUNCTIONAL TH2 PROTEIN"/>
    <property type="match status" value="1"/>
</dbReference>
<evidence type="ECO:0000313" key="2">
    <source>
        <dbReference type="EMBL" id="MCL9683710.1"/>
    </source>
</evidence>
<dbReference type="AlphaFoldDB" id="A0A9X2CZE0"/>
<dbReference type="CDD" id="cd19365">
    <property type="entry name" value="TenA_C-like"/>
    <property type="match status" value="1"/>
</dbReference>
<name>A0A9X2CZE0_9GAMM</name>
<dbReference type="Gene3D" id="1.20.910.10">
    <property type="entry name" value="Heme oxygenase-like"/>
    <property type="match status" value="1"/>
</dbReference>
<dbReference type="PANTHER" id="PTHR43198:SF2">
    <property type="entry name" value="SI:CH1073-67J19.1-RELATED"/>
    <property type="match status" value="1"/>
</dbReference>
<comment type="caution">
    <text evidence="2">The sequence shown here is derived from an EMBL/GenBank/DDBJ whole genome shotgun (WGS) entry which is preliminary data.</text>
</comment>
<dbReference type="EMBL" id="JAJKBJ010000005">
    <property type="protein sequence ID" value="MCL9683710.1"/>
    <property type="molecule type" value="Genomic_DNA"/>
</dbReference>
<proteinExistence type="predicted"/>
<dbReference type="SUPFAM" id="SSF48613">
    <property type="entry name" value="Heme oxygenase-like"/>
    <property type="match status" value="1"/>
</dbReference>
<organism evidence="2 3">
    <name type="scientific">Legionella maioricensis</name>
    <dbReference type="NCBI Taxonomy" id="2896528"/>
    <lineage>
        <taxon>Bacteria</taxon>
        <taxon>Pseudomonadati</taxon>
        <taxon>Pseudomonadota</taxon>
        <taxon>Gammaproteobacteria</taxon>
        <taxon>Legionellales</taxon>
        <taxon>Legionellaceae</taxon>
        <taxon>Legionella</taxon>
    </lineage>
</organism>
<evidence type="ECO:0000259" key="1">
    <source>
        <dbReference type="Pfam" id="PF03070"/>
    </source>
</evidence>
<dbReference type="InterPro" id="IPR050967">
    <property type="entry name" value="Thiamine_Salvage_TenA"/>
</dbReference>